<dbReference type="InterPro" id="IPR052055">
    <property type="entry name" value="Hepadnavirus_pol/RT"/>
</dbReference>
<dbReference type="InterPro" id="IPR043502">
    <property type="entry name" value="DNA/RNA_pol_sf"/>
</dbReference>
<feature type="compositionally biased region" description="Low complexity" evidence="2">
    <location>
        <begin position="1103"/>
        <end position="1121"/>
    </location>
</feature>
<feature type="region of interest" description="Disordered" evidence="2">
    <location>
        <begin position="1904"/>
        <end position="1925"/>
    </location>
</feature>
<keyword evidence="3" id="KW-0812">Transmembrane</keyword>
<dbReference type="PANTHER" id="PTHR33050:SF7">
    <property type="entry name" value="RIBONUCLEASE H"/>
    <property type="match status" value="1"/>
</dbReference>
<sequence>MSVDWWQFSVCDWLCSFCKPGDVVPDVGAESEIVISATCPLAIEQEANLDCLINAQPIETEEANAISSWTKEAASPSLHTISDELATCVSRFLPVLEFLPLRAACHGAADTQAFKKLLMVPCPWRLMADARQSLKSAEALEEIHGCEKVIYHTKQKRLYFRGLDGCKWTSIVDSDRSFKAVQAAWRDQPCLEQMAAWGERLRRACGFAPNVPTVRVWVDPKTSQKAGDMGNCCGNDGGKVASELLDDSPAAGSLTADLGLTPIEGLLCGEPNGVDVGDVMFDNLGCVDWHVRLVSGRMMRWYDYDNEQVLYRIPTHEIVGGAPFMLQSAQHIMLREEDLFVFGDEDDGTYTPITPGSQVRLYRSPFLMNRRVADEVMAALRPIGTWSWGTGAMALLLWIFPLMLLSILLAVCLSLRLITSAIPLLIGVLLIGLVDARCRRLPCRSIQYRQPICTSLVTLFWTFPDVRMCGFPDTTAFHRDGQGIISVAAQRLRLLTGLILSTSFPLRGRASQSDLWWMDPADRVLQELQREVAQVEPLRHQVAVFQGDLSAYHLEVEALRAEVRALRDQIAPLQEAHVRASARLQPRLVHPAPAIESLTERVLHNQSCFQFLVVALQRTFPHVQWQSLHEVLRKARLEPGVKQSLDREAVVRRWLCVLLHDTSASSMGQMLAGSACDGAELVSETFEGKATSTLLKRVRCVGKYVHWASDNGCDAFPFSIEKIRSYLKDAISGNKKSAIRDFASSLNFCRFVLGFQVSDDVTSHPWFKGTMRFANIRLRDAHRSRTLTVKEVKHLEEALIGGRLDRFDRYALGVMLFQLYARARVSDLRNLFKVYLDITGAEGYIEAHTYEHKSRRITSGPSAVLILVAPIQGLASQPWGLAFVQAAKDVGFDFEKGFRGPMLPRFASDYTWSGDAVDAAETTRWLNGILKALMGEVLDGLTSHGLKATTLSWVTKANYGDRTILVLGHHSLGARGKTSEAYGRDVQAGPLRDLCACLKSIRVGVFLPDLTRSGMIREHAESPDEFPSGFASRPSFQPAFAPSFSVAGHANDTAPDEAAPSEGGASALSLDRAPGFQEGETEVAREAEEDAVFGGVSPDRVCESGSLESSSDSESSGSSSEPVDYDGFLRGFEVQAPRATIGVDLDLFQNPKTKSIHARARGATPDSKMLCGRPAKGFVPFSGRVHSKHWKCKQCTMAKPIRDTGSLLHHLDRRLERIVARGSITAAEFVEGAFYEMCLGPLQLLWPESTQFAVGLPDDALQRLLDQGVDTLAKLAFAPGHPGESPSDEKLKALVAPVAAPGGAGGAEPSLGTVAAVRRLVFEAQTLVVNETKCLVKIKKSVDLSGVNECSHASYDLCLKLISDNCVSYLQPSKFTCRQAELRMDKPRKELDVAAPGSSSSVLLIKDRAAEQHCDVTHALDLFQALHRRALAMDLVGLSTYARVQEWNSFLMNHLQQPVLAGYRSPTVQQLLHADRAAWVRLSELTPAGVRRKATGELPLDSLWADLQKDPRVVFHLLPLPDSSGKHPAPAPPGVPAAVPAGLLPVEVLPARPDVPLSESAAHPGGSKQLTVFHALEVFAGSARLTVALRAVGLQDSCGVDHRIPRHCPCPMVKLDLTRDFDVQLLHDMIDNPFCLYVHFAPPCGTSSRARLIQETDHDPEPCRDDTFPDGLPGLPDRLAQRVAAANRLYGVTAAALKRAVLANKLVSCENPLNSFMWQTTAWRQGTSGLSLRETVFDHCCYGGSRPKHTLWVHNVPAFDQLSLTCPGESASHKHLPWGRVSKFRYATSEETAYPLGLCKAVAALLLEELCRRGFQLPARSLSDEVRQQHRAAQVSLGSQPRGKKVAPMVAEFRDVVVVTSDHDFLPASAKLPVAVPVPPSASCDPPLPELPMGSRILRRVALGGGETPRSGPSSQPSSRNQGNPNCPVEQFASVCLQQKTILADDVTQLFQLLKSDRLARGAGLDDEFSWSTGAYAQGGVTGVRTNLRLNPAVSTMLCRFVKQHAPGHPFSAIMLGRNLQDPNVPDLMGCELKFESNRTPSLLTGRARGVPPELQQTIDFLASEGMHTVGASRTEALRQWLGRAAELDEQERVYKETLPKHCAKTLSKKRLLLFGEMIEAAGHNDPSLVADMSKGFALGGPIPYCPEFRAKRTAATMAVDDLRGSAQRMRKGILNSTKSSGDDVVDAETYRVTLDEVERGWLDGPLKESDLGASSLLTRRFGVVQNNKTRPIDNYLESGLNATSSSYDTITVHTADCIASGLARRLRADAKCRLHQLLLKSWDLHKAYKNLPLSLEALEDSFLCVYDPKGKCPRIFRQKVLPFGSRHSVHAFCRVSLGIWKVLVVLFSCHINVYFDDFVGVELAPLARLFDIGVCLVFRLLGWDVAEDKESVFDSCAKVLGLKFDLSESRLGRITLCNTESRRDEIFEALSDILSSGYLTQKDGERIRGRLQFAENQIAGKVAGTAYKQLSRFVQRGGGHLDECTRVALLRLRDRVNFSPPRVICANILTTMHLYVDASCEGANVGLGGVLVNEVGSKMGFFSDRASEHVRRRMNPESGNPIFEYECLAILVGLRLWAPLIRSTNLVVFTDNEGALACMVAGISSNKYGEAIAQHVHVLCDELGLNIWFERVNTCSNVADAPSRGSKDPELGKEFTIDLDTLVDHAFESWGL</sequence>
<protein>
    <submittedName>
        <fullName evidence="4">Uncharacterized protein</fullName>
    </submittedName>
</protein>
<evidence type="ECO:0000256" key="2">
    <source>
        <dbReference type="SAM" id="MobiDB-lite"/>
    </source>
</evidence>
<keyword evidence="1" id="KW-0175">Coiled coil</keyword>
<feature type="region of interest" description="Disordered" evidence="2">
    <location>
        <begin position="1046"/>
        <end position="1122"/>
    </location>
</feature>
<evidence type="ECO:0000256" key="3">
    <source>
        <dbReference type="SAM" id="Phobius"/>
    </source>
</evidence>
<keyword evidence="3" id="KW-0472">Membrane</keyword>
<reference evidence="4" key="1">
    <citation type="submission" date="2021-02" db="EMBL/GenBank/DDBJ databases">
        <authorList>
            <person name="Dougan E. K."/>
            <person name="Rhodes N."/>
            <person name="Thang M."/>
            <person name="Chan C."/>
        </authorList>
    </citation>
    <scope>NUCLEOTIDE SEQUENCE</scope>
</reference>
<dbReference type="PANTHER" id="PTHR33050">
    <property type="entry name" value="REVERSE TRANSCRIPTASE DOMAIN-CONTAINING PROTEIN"/>
    <property type="match status" value="1"/>
</dbReference>
<feature type="transmembrane region" description="Helical" evidence="3">
    <location>
        <begin position="417"/>
        <end position="434"/>
    </location>
</feature>
<feature type="transmembrane region" description="Helical" evidence="3">
    <location>
        <begin position="386"/>
        <end position="410"/>
    </location>
</feature>
<accession>A0A812V853</accession>
<dbReference type="Proteomes" id="UP000604046">
    <property type="component" value="Unassembled WGS sequence"/>
</dbReference>
<evidence type="ECO:0000256" key="1">
    <source>
        <dbReference type="SAM" id="Coils"/>
    </source>
</evidence>
<keyword evidence="3" id="KW-1133">Transmembrane helix</keyword>
<feature type="coiled-coil region" evidence="1">
    <location>
        <begin position="549"/>
        <end position="576"/>
    </location>
</feature>
<feature type="compositionally biased region" description="Low complexity" evidence="2">
    <location>
        <begin position="1909"/>
        <end position="1925"/>
    </location>
</feature>
<name>A0A812V853_9DINO</name>
<evidence type="ECO:0000313" key="4">
    <source>
        <dbReference type="EMBL" id="CAE7603706.1"/>
    </source>
</evidence>
<organism evidence="4 5">
    <name type="scientific">Symbiodinium natans</name>
    <dbReference type="NCBI Taxonomy" id="878477"/>
    <lineage>
        <taxon>Eukaryota</taxon>
        <taxon>Sar</taxon>
        <taxon>Alveolata</taxon>
        <taxon>Dinophyceae</taxon>
        <taxon>Suessiales</taxon>
        <taxon>Symbiodiniaceae</taxon>
        <taxon>Symbiodinium</taxon>
    </lineage>
</organism>
<evidence type="ECO:0000313" key="5">
    <source>
        <dbReference type="Proteomes" id="UP000604046"/>
    </source>
</evidence>
<proteinExistence type="predicted"/>
<keyword evidence="5" id="KW-1185">Reference proteome</keyword>
<comment type="caution">
    <text evidence="4">The sequence shown here is derived from an EMBL/GenBank/DDBJ whole genome shotgun (WGS) entry which is preliminary data.</text>
</comment>
<dbReference type="SUPFAM" id="SSF56672">
    <property type="entry name" value="DNA/RNA polymerases"/>
    <property type="match status" value="1"/>
</dbReference>
<dbReference type="EMBL" id="CAJNDS010002803">
    <property type="protein sequence ID" value="CAE7603706.1"/>
    <property type="molecule type" value="Genomic_DNA"/>
</dbReference>
<gene>
    <name evidence="4" type="ORF">SNAT2548_LOCUS34330</name>
</gene>